<evidence type="ECO:0000256" key="2">
    <source>
        <dbReference type="ARBA" id="ARBA00022722"/>
    </source>
</evidence>
<dbReference type="InterPro" id="IPR003154">
    <property type="entry name" value="S1/P1nuclease"/>
</dbReference>
<evidence type="ECO:0008006" key="11">
    <source>
        <dbReference type="Google" id="ProtNLM"/>
    </source>
</evidence>
<name>A0ABR3RWG3_9PLEO</name>
<keyword evidence="5" id="KW-0378">Hydrolase</keyword>
<evidence type="ECO:0000256" key="3">
    <source>
        <dbReference type="ARBA" id="ARBA00022723"/>
    </source>
</evidence>
<comment type="similarity">
    <text evidence="1">Belongs to the nuclease type I family.</text>
</comment>
<dbReference type="Gene3D" id="1.10.575.10">
    <property type="entry name" value="P1 Nuclease"/>
    <property type="match status" value="1"/>
</dbReference>
<comment type="caution">
    <text evidence="9">The sequence shown here is derived from an EMBL/GenBank/DDBJ whole genome shotgun (WGS) entry which is preliminary data.</text>
</comment>
<dbReference type="InterPro" id="IPR008947">
    <property type="entry name" value="PLipase_C/P1_nuclease_dom_sf"/>
</dbReference>
<keyword evidence="2" id="KW-0540">Nuclease</keyword>
<accession>A0ABR3RWG3</accession>
<reference evidence="9 10" key="1">
    <citation type="submission" date="2024-02" db="EMBL/GenBank/DDBJ databases">
        <title>De novo assembly and annotation of 12 fungi associated with fruit tree decline syndrome in Ontario, Canada.</title>
        <authorList>
            <person name="Sulman M."/>
            <person name="Ellouze W."/>
            <person name="Ilyukhin E."/>
        </authorList>
    </citation>
    <scope>NUCLEOTIDE SEQUENCE [LARGE SCALE GENOMIC DNA]</scope>
    <source>
        <strain evidence="9 10">M42-189</strain>
    </source>
</reference>
<keyword evidence="8" id="KW-0732">Signal</keyword>
<keyword evidence="3" id="KW-0479">Metal-binding</keyword>
<dbReference type="EMBL" id="JAKJXO020000003">
    <property type="protein sequence ID" value="KAL1608307.1"/>
    <property type="molecule type" value="Genomic_DNA"/>
</dbReference>
<evidence type="ECO:0000256" key="1">
    <source>
        <dbReference type="ARBA" id="ARBA00009547"/>
    </source>
</evidence>
<dbReference type="PANTHER" id="PTHR33146">
    <property type="entry name" value="ENDONUCLEASE 4"/>
    <property type="match status" value="1"/>
</dbReference>
<evidence type="ECO:0000256" key="8">
    <source>
        <dbReference type="SAM" id="SignalP"/>
    </source>
</evidence>
<keyword evidence="4" id="KW-0255">Endonuclease</keyword>
<proteinExistence type="inferred from homology"/>
<evidence type="ECO:0000256" key="5">
    <source>
        <dbReference type="ARBA" id="ARBA00022801"/>
    </source>
</evidence>
<organism evidence="9 10">
    <name type="scientific">Paraconiothyrium brasiliense</name>
    <dbReference type="NCBI Taxonomy" id="300254"/>
    <lineage>
        <taxon>Eukaryota</taxon>
        <taxon>Fungi</taxon>
        <taxon>Dikarya</taxon>
        <taxon>Ascomycota</taxon>
        <taxon>Pezizomycotina</taxon>
        <taxon>Dothideomycetes</taxon>
        <taxon>Pleosporomycetidae</taxon>
        <taxon>Pleosporales</taxon>
        <taxon>Massarineae</taxon>
        <taxon>Didymosphaeriaceae</taxon>
        <taxon>Paraconiothyrium</taxon>
    </lineage>
</organism>
<keyword evidence="10" id="KW-1185">Reference proteome</keyword>
<evidence type="ECO:0000313" key="9">
    <source>
        <dbReference type="EMBL" id="KAL1608307.1"/>
    </source>
</evidence>
<protein>
    <recommendedName>
        <fullName evidence="11">S1/P1 nuclease</fullName>
    </recommendedName>
</protein>
<evidence type="ECO:0000256" key="7">
    <source>
        <dbReference type="ARBA" id="ARBA00023180"/>
    </source>
</evidence>
<sequence length="332" mass="36180">MALPIATLLSLLPLITPTVAWGTLGHDTVAFIAQSFLSNKTASFAKTLLNDSSDAYLANVATWADSYRYTTEGAFSAPLHYIDALDDPPTSCDVDFERDCPEEGCIVSAIANYTSRITPSNISVAERQKALKWVIHFLGDIHQPLHVENLEIGGNGINVTFDGVATNLHHIWDSNMPEKLIGGYSLEDARTWSGELVAEIQSGKYANASSTWLNGMDRNDPVASAMVWAQDANSYVCTTVVPQGQGAVEGKELEGEYYDAAIPVIQQQIAKAGVRLAAWLNLIVEGKTSPGGYETSGHFEKRGEAKLEDWMVEARRVRRAFGYNCGAEGHKH</sequence>
<evidence type="ECO:0000256" key="6">
    <source>
        <dbReference type="ARBA" id="ARBA00023157"/>
    </source>
</evidence>
<feature type="signal peptide" evidence="8">
    <location>
        <begin position="1"/>
        <end position="20"/>
    </location>
</feature>
<dbReference type="CDD" id="cd11010">
    <property type="entry name" value="S1-P1_nuclease"/>
    <property type="match status" value="1"/>
</dbReference>
<evidence type="ECO:0000256" key="4">
    <source>
        <dbReference type="ARBA" id="ARBA00022759"/>
    </source>
</evidence>
<dbReference type="Pfam" id="PF02265">
    <property type="entry name" value="S1-P1_nuclease"/>
    <property type="match status" value="1"/>
</dbReference>
<keyword evidence="6" id="KW-1015">Disulfide bond</keyword>
<dbReference type="SUPFAM" id="SSF48537">
    <property type="entry name" value="Phospholipase C/P1 nuclease"/>
    <property type="match status" value="1"/>
</dbReference>
<keyword evidence="7" id="KW-0325">Glycoprotein</keyword>
<dbReference type="Proteomes" id="UP001521785">
    <property type="component" value="Unassembled WGS sequence"/>
</dbReference>
<gene>
    <name evidence="9" type="ORF">SLS60_003247</name>
</gene>
<feature type="chain" id="PRO_5046972305" description="S1/P1 nuclease" evidence="8">
    <location>
        <begin position="21"/>
        <end position="332"/>
    </location>
</feature>
<dbReference type="PANTHER" id="PTHR33146:SF26">
    <property type="entry name" value="ENDONUCLEASE 4"/>
    <property type="match status" value="1"/>
</dbReference>
<evidence type="ECO:0000313" key="10">
    <source>
        <dbReference type="Proteomes" id="UP001521785"/>
    </source>
</evidence>